<evidence type="ECO:0000256" key="2">
    <source>
        <dbReference type="ARBA" id="ARBA00022980"/>
    </source>
</evidence>
<dbReference type="GO" id="GO:0022625">
    <property type="term" value="C:cytosolic large ribosomal subunit"/>
    <property type="evidence" value="ECO:0007669"/>
    <property type="project" value="TreeGrafter"/>
</dbReference>
<keyword evidence="3" id="KW-0687">Ribonucleoprotein</keyword>
<protein>
    <submittedName>
        <fullName evidence="4">Unannotated protein</fullName>
    </submittedName>
</protein>
<reference evidence="4" key="1">
    <citation type="submission" date="2020-05" db="EMBL/GenBank/DDBJ databases">
        <authorList>
            <person name="Chiriac C."/>
            <person name="Salcher M."/>
            <person name="Ghai R."/>
            <person name="Kavagutti S V."/>
        </authorList>
    </citation>
    <scope>NUCLEOTIDE SEQUENCE</scope>
</reference>
<organism evidence="4">
    <name type="scientific">freshwater metagenome</name>
    <dbReference type="NCBI Taxonomy" id="449393"/>
    <lineage>
        <taxon>unclassified sequences</taxon>
        <taxon>metagenomes</taxon>
        <taxon>ecological metagenomes</taxon>
    </lineage>
</organism>
<dbReference type="PANTHER" id="PTHR14413">
    <property type="entry name" value="RIBOSOMAL PROTEIN L17"/>
    <property type="match status" value="1"/>
</dbReference>
<dbReference type="NCBIfam" id="TIGR00059">
    <property type="entry name" value="L17"/>
    <property type="match status" value="1"/>
</dbReference>
<accession>A0A6J6Z574</accession>
<comment type="similarity">
    <text evidence="1">Belongs to the bacterial ribosomal protein bL17 family.</text>
</comment>
<dbReference type="EMBL" id="CAFBLT010000001">
    <property type="protein sequence ID" value="CAB4869761.1"/>
    <property type="molecule type" value="Genomic_DNA"/>
</dbReference>
<sequence>MRGTPKKGRRFGGSSAHQKAMMGNLVASLIAAEFVVTTEAKAKALRPVAEKCITAAAKGGIANQRRVVALIRDKDMASKLFAEIGPRYTERSGGYTRILKLGPRPGDNAPMARLELV</sequence>
<keyword evidence="2" id="KW-0689">Ribosomal protein</keyword>
<dbReference type="AlphaFoldDB" id="A0A6J6Z574"/>
<proteinExistence type="inferred from homology"/>
<gene>
    <name evidence="4" type="ORF">UFOPK3164_00057</name>
    <name evidence="5" type="ORF">UFOPK3427_00715</name>
    <name evidence="6" type="ORF">UFOPK4112_01665</name>
</gene>
<dbReference type="Pfam" id="PF01196">
    <property type="entry name" value="Ribosomal_L17"/>
    <property type="match status" value="1"/>
</dbReference>
<evidence type="ECO:0000256" key="1">
    <source>
        <dbReference type="ARBA" id="ARBA00008777"/>
    </source>
</evidence>
<dbReference type="InterPro" id="IPR036373">
    <property type="entry name" value="Ribosomal_bL17_sf"/>
</dbReference>
<name>A0A6J6Z574_9ZZZZ</name>
<dbReference type="PANTHER" id="PTHR14413:SF16">
    <property type="entry name" value="LARGE RIBOSOMAL SUBUNIT PROTEIN BL17M"/>
    <property type="match status" value="1"/>
</dbReference>
<dbReference type="HAMAP" id="MF_01368">
    <property type="entry name" value="Ribosomal_bL17"/>
    <property type="match status" value="1"/>
</dbReference>
<dbReference type="InterPro" id="IPR000456">
    <property type="entry name" value="Ribosomal_bL17"/>
</dbReference>
<dbReference type="GO" id="GO:0006412">
    <property type="term" value="P:translation"/>
    <property type="evidence" value="ECO:0007669"/>
    <property type="project" value="InterPro"/>
</dbReference>
<dbReference type="SUPFAM" id="SSF64263">
    <property type="entry name" value="Prokaryotic ribosomal protein L17"/>
    <property type="match status" value="1"/>
</dbReference>
<dbReference type="Gene3D" id="3.90.1030.10">
    <property type="entry name" value="Ribosomal protein L17"/>
    <property type="match status" value="1"/>
</dbReference>
<evidence type="ECO:0000313" key="4">
    <source>
        <dbReference type="EMBL" id="CAB4815895.1"/>
    </source>
</evidence>
<dbReference type="EMBL" id="CAFABE010000001">
    <property type="protein sequence ID" value="CAB4815895.1"/>
    <property type="molecule type" value="Genomic_DNA"/>
</dbReference>
<evidence type="ECO:0000313" key="5">
    <source>
        <dbReference type="EMBL" id="CAB4869761.1"/>
    </source>
</evidence>
<dbReference type="EMBL" id="CAFBPM010000024">
    <property type="protein sequence ID" value="CAB5031185.1"/>
    <property type="molecule type" value="Genomic_DNA"/>
</dbReference>
<evidence type="ECO:0000313" key="6">
    <source>
        <dbReference type="EMBL" id="CAB5031185.1"/>
    </source>
</evidence>
<evidence type="ECO:0000256" key="3">
    <source>
        <dbReference type="ARBA" id="ARBA00023274"/>
    </source>
</evidence>
<dbReference type="GO" id="GO:0003735">
    <property type="term" value="F:structural constituent of ribosome"/>
    <property type="evidence" value="ECO:0007669"/>
    <property type="project" value="InterPro"/>
</dbReference>